<organism evidence="2 3">
    <name type="scientific">Phyllobacterium zundukense</name>
    <dbReference type="NCBI Taxonomy" id="1867719"/>
    <lineage>
        <taxon>Bacteria</taxon>
        <taxon>Pseudomonadati</taxon>
        <taxon>Pseudomonadota</taxon>
        <taxon>Alphaproteobacteria</taxon>
        <taxon>Hyphomicrobiales</taxon>
        <taxon>Phyllobacteriaceae</taxon>
        <taxon>Phyllobacterium</taxon>
    </lineage>
</organism>
<feature type="compositionally biased region" description="Acidic residues" evidence="1">
    <location>
        <begin position="71"/>
        <end position="84"/>
    </location>
</feature>
<protein>
    <submittedName>
        <fullName evidence="2">Uncharacterized protein</fullName>
    </submittedName>
</protein>
<evidence type="ECO:0000256" key="1">
    <source>
        <dbReference type="SAM" id="MobiDB-lite"/>
    </source>
</evidence>
<evidence type="ECO:0000313" key="3">
    <source>
        <dbReference type="Proteomes" id="UP000232163"/>
    </source>
</evidence>
<gene>
    <name evidence="2" type="ORF">B5P45_25250</name>
</gene>
<dbReference type="AlphaFoldDB" id="A0A2N9VS64"/>
<dbReference type="EMBL" id="MZMT01000053">
    <property type="protein sequence ID" value="PIO42332.1"/>
    <property type="molecule type" value="Genomic_DNA"/>
</dbReference>
<evidence type="ECO:0000313" key="2">
    <source>
        <dbReference type="EMBL" id="PIO42332.1"/>
    </source>
</evidence>
<feature type="region of interest" description="Disordered" evidence="1">
    <location>
        <begin position="71"/>
        <end position="98"/>
    </location>
</feature>
<keyword evidence="3" id="KW-1185">Reference proteome</keyword>
<reference evidence="3" key="1">
    <citation type="journal article" date="2017" name="Int J Environ Stud">
        <title>Does the Miocene-Pliocene relict legume Oxytropis triphylla form nitrogen-fixing nodules with a combination of bacterial strains?</title>
        <authorList>
            <person name="Safronova V."/>
            <person name="Belimov A."/>
            <person name="Sazanova A."/>
            <person name="Kuznetsova I."/>
            <person name="Popova J."/>
            <person name="Andronov E."/>
            <person name="Verkhozina A."/>
            <person name="Tikhonovich I."/>
        </authorList>
    </citation>
    <scope>NUCLEOTIDE SEQUENCE [LARGE SCALE GENOMIC DNA]</scope>
    <source>
        <strain evidence="3">Tri-38</strain>
    </source>
</reference>
<proteinExistence type="predicted"/>
<accession>A0A2N9VS64</accession>
<dbReference type="RefSeq" id="WP_100000134.1">
    <property type="nucleotide sequence ID" value="NZ_CP017940.1"/>
</dbReference>
<comment type="caution">
    <text evidence="2">The sequence shown here is derived from an EMBL/GenBank/DDBJ whole genome shotgun (WGS) entry which is preliminary data.</text>
</comment>
<dbReference type="KEGG" id="pht:BLM14_14795"/>
<sequence>MRADNDNRSTLPYGLAPRGFKRTEAAAYIGVSASLFDEMVKDGRMPTPKRINTRTVWDRLKIEIAFDALPDEGEANPWDDDMEYEVGQVPDARRKRRN</sequence>
<name>A0A2N9VS64_9HYPH</name>
<dbReference type="Proteomes" id="UP000232163">
    <property type="component" value="Unassembled WGS sequence"/>
</dbReference>